<gene>
    <name evidence="3" type="ORF">DFP72DRAFT_851967</name>
</gene>
<organism evidence="3 4">
    <name type="scientific">Ephemerocybe angulata</name>
    <dbReference type="NCBI Taxonomy" id="980116"/>
    <lineage>
        <taxon>Eukaryota</taxon>
        <taxon>Fungi</taxon>
        <taxon>Dikarya</taxon>
        <taxon>Basidiomycota</taxon>
        <taxon>Agaricomycotina</taxon>
        <taxon>Agaricomycetes</taxon>
        <taxon>Agaricomycetidae</taxon>
        <taxon>Agaricales</taxon>
        <taxon>Agaricineae</taxon>
        <taxon>Psathyrellaceae</taxon>
        <taxon>Ephemerocybe</taxon>
    </lineage>
</organism>
<evidence type="ECO:0000256" key="2">
    <source>
        <dbReference type="SAM" id="Phobius"/>
    </source>
</evidence>
<feature type="region of interest" description="Disordered" evidence="1">
    <location>
        <begin position="330"/>
        <end position="353"/>
    </location>
</feature>
<accession>A0A8H6HPB6</accession>
<dbReference type="AlphaFoldDB" id="A0A8H6HPB6"/>
<keyword evidence="2" id="KW-0472">Membrane</keyword>
<dbReference type="Proteomes" id="UP000521943">
    <property type="component" value="Unassembled WGS sequence"/>
</dbReference>
<dbReference type="EMBL" id="JACGCI010000059">
    <property type="protein sequence ID" value="KAF6749992.1"/>
    <property type="molecule type" value="Genomic_DNA"/>
</dbReference>
<sequence length="426" mass="46587">MDAQTPQSIRPPLHTTVGFVLRISVCPPIIPDTSWEYPLKVSGYYHLDSRPFALFFATNSIPLTLNFRASLPSGVGLSMDIPSIFFANFLRRSRCTSLLYFSTLLVAAFFELVAFDAPAAVRPYASRNPYVTPPPPLLDVSIQFPLPLLSTVALMRQTTSMITVAVKVDKLVWVSVRPPHVRALVIIAPGTAVAVFHSARIYKGHVLATRLYWVTKSNMTLSTPHFPSILLESKVGRVGSCVMEKKGNRPPSTLAMLSRLQNGSSSSCVVDEGRWVDSWSKTRPGRWCGVLVSVNRHLYTSRISTDGVRRFDEHAEGEGAQVYGIVRGQSRSAAQAPRAPPPPPLPLHRADPDPPLLPQVHLLTLVLPSTNSSSCPWTIVESESYRLCAQSGEKYEYVVTIGIPDAAKCAKFTAWTSCSNAASGGS</sequence>
<evidence type="ECO:0000313" key="3">
    <source>
        <dbReference type="EMBL" id="KAF6749992.1"/>
    </source>
</evidence>
<reference evidence="3 4" key="1">
    <citation type="submission" date="2020-07" db="EMBL/GenBank/DDBJ databases">
        <title>Comparative genomics of pyrophilous fungi reveals a link between fire events and developmental genes.</title>
        <authorList>
            <consortium name="DOE Joint Genome Institute"/>
            <person name="Steindorff A.S."/>
            <person name="Carver A."/>
            <person name="Calhoun S."/>
            <person name="Stillman K."/>
            <person name="Liu H."/>
            <person name="Lipzen A."/>
            <person name="Pangilinan J."/>
            <person name="Labutti K."/>
            <person name="Bruns T.D."/>
            <person name="Grigoriev I.V."/>
        </authorList>
    </citation>
    <scope>NUCLEOTIDE SEQUENCE [LARGE SCALE GENOMIC DNA]</scope>
    <source>
        <strain evidence="3 4">CBS 144469</strain>
    </source>
</reference>
<evidence type="ECO:0000256" key="1">
    <source>
        <dbReference type="SAM" id="MobiDB-lite"/>
    </source>
</evidence>
<proteinExistence type="predicted"/>
<name>A0A8H6HPB6_9AGAR</name>
<keyword evidence="2" id="KW-1133">Transmembrane helix</keyword>
<comment type="caution">
    <text evidence="3">The sequence shown here is derived from an EMBL/GenBank/DDBJ whole genome shotgun (WGS) entry which is preliminary data.</text>
</comment>
<evidence type="ECO:0000313" key="4">
    <source>
        <dbReference type="Proteomes" id="UP000521943"/>
    </source>
</evidence>
<keyword evidence="4" id="KW-1185">Reference proteome</keyword>
<feature type="transmembrane region" description="Helical" evidence="2">
    <location>
        <begin position="98"/>
        <end position="121"/>
    </location>
</feature>
<protein>
    <submittedName>
        <fullName evidence="3">Uncharacterized protein</fullName>
    </submittedName>
</protein>
<keyword evidence="2" id="KW-0812">Transmembrane</keyword>